<evidence type="ECO:0000256" key="6">
    <source>
        <dbReference type="ARBA" id="ARBA00023136"/>
    </source>
</evidence>
<sequence>MSIFLYILGNNIIPIFMLIGLGFIISKKFALSVFTLSKLNFYIFVPGFIFYNLYTTDLSYGMLMILLFCIVNLIINDLISRVISKIRKYDLSQENAFKNSIMFNNTGNIGVSLVTLIFGSAPFVINGKTPYLSQALTAQIMILVFMNITMNTIGFYNAGRANMNIKDSMHQIFTMPSIYVILAALLLKYIQIDITTTPLWPAIEYIKGGLVPIALITLGAQLSKTKIDFRNNNVNIAVFTRLIIGPMLALILIYVFRFKGVIAQTAFISYSVPTAVNTALIAVECDNNQDFASQEVMASTIYSAVTLTSAIYIARILFPV</sequence>
<evidence type="ECO:0000256" key="5">
    <source>
        <dbReference type="ARBA" id="ARBA00022989"/>
    </source>
</evidence>
<comment type="subcellular location">
    <subcellularLocation>
        <location evidence="1">Membrane</location>
        <topology evidence="1">Multi-pass membrane protein</topology>
    </subcellularLocation>
</comment>
<keyword evidence="4 7" id="KW-0812">Transmembrane</keyword>
<name>A0ABV4BRS9_9CLOT</name>
<evidence type="ECO:0000313" key="8">
    <source>
        <dbReference type="EMBL" id="MEY8000937.1"/>
    </source>
</evidence>
<keyword evidence="3" id="KW-1003">Cell membrane</keyword>
<feature type="transmembrane region" description="Helical" evidence="7">
    <location>
        <begin position="262"/>
        <end position="283"/>
    </location>
</feature>
<evidence type="ECO:0000313" key="9">
    <source>
        <dbReference type="Proteomes" id="UP001564657"/>
    </source>
</evidence>
<reference evidence="8 9" key="1">
    <citation type="submission" date="2024-08" db="EMBL/GenBank/DDBJ databases">
        <title>Clostridium lapicellarii sp. nov., and Clostridium renhuaiense sp. nov., two species isolated from the mud in a fermentation cellar used for producing sauce-flavour Chinese liquors.</title>
        <authorList>
            <person name="Yang F."/>
            <person name="Wang H."/>
            <person name="Chen L.Q."/>
            <person name="Zhou N."/>
            <person name="Lu J.J."/>
            <person name="Pu X.X."/>
            <person name="Wan B."/>
            <person name="Wang L."/>
            <person name="Liu S.J."/>
        </authorList>
    </citation>
    <scope>NUCLEOTIDE SEQUENCE [LARGE SCALE GENOMIC DNA]</scope>
    <source>
        <strain evidence="8 9">MT-5</strain>
    </source>
</reference>
<accession>A0ABV4BRS9</accession>
<feature type="transmembrane region" description="Helical" evidence="7">
    <location>
        <begin position="101"/>
        <end position="125"/>
    </location>
</feature>
<feature type="transmembrane region" description="Helical" evidence="7">
    <location>
        <begin position="202"/>
        <end position="222"/>
    </location>
</feature>
<feature type="transmembrane region" description="Helical" evidence="7">
    <location>
        <begin position="33"/>
        <end position="54"/>
    </location>
</feature>
<dbReference type="PANTHER" id="PTHR36838:SF1">
    <property type="entry name" value="SLR1864 PROTEIN"/>
    <property type="match status" value="1"/>
</dbReference>
<evidence type="ECO:0000256" key="1">
    <source>
        <dbReference type="ARBA" id="ARBA00004141"/>
    </source>
</evidence>
<feature type="transmembrane region" description="Helical" evidence="7">
    <location>
        <begin position="171"/>
        <end position="190"/>
    </location>
</feature>
<protein>
    <submittedName>
        <fullName evidence="8">AEC family transporter</fullName>
    </submittedName>
</protein>
<keyword evidence="2" id="KW-0813">Transport</keyword>
<keyword evidence="6 7" id="KW-0472">Membrane</keyword>
<dbReference type="Pfam" id="PF03547">
    <property type="entry name" value="Mem_trans"/>
    <property type="match status" value="1"/>
</dbReference>
<comment type="caution">
    <text evidence="8">The sequence shown here is derived from an EMBL/GenBank/DDBJ whole genome shotgun (WGS) entry which is preliminary data.</text>
</comment>
<gene>
    <name evidence="8" type="ORF">AB8U03_12160</name>
</gene>
<dbReference type="RefSeq" id="WP_369704829.1">
    <property type="nucleotide sequence ID" value="NZ_JBGEWD010000011.1"/>
</dbReference>
<feature type="transmembrane region" description="Helical" evidence="7">
    <location>
        <begin position="234"/>
        <end position="256"/>
    </location>
</feature>
<dbReference type="InterPro" id="IPR004776">
    <property type="entry name" value="Mem_transp_PIN-like"/>
</dbReference>
<organism evidence="8 9">
    <name type="scientific">Clostridium moutaii</name>
    <dbReference type="NCBI Taxonomy" id="3240932"/>
    <lineage>
        <taxon>Bacteria</taxon>
        <taxon>Bacillati</taxon>
        <taxon>Bacillota</taxon>
        <taxon>Clostridia</taxon>
        <taxon>Eubacteriales</taxon>
        <taxon>Clostridiaceae</taxon>
        <taxon>Clostridium</taxon>
    </lineage>
</organism>
<feature type="transmembrane region" description="Helical" evidence="7">
    <location>
        <begin position="60"/>
        <end position="80"/>
    </location>
</feature>
<dbReference type="Proteomes" id="UP001564657">
    <property type="component" value="Unassembled WGS sequence"/>
</dbReference>
<proteinExistence type="predicted"/>
<evidence type="ECO:0000256" key="2">
    <source>
        <dbReference type="ARBA" id="ARBA00022448"/>
    </source>
</evidence>
<evidence type="ECO:0000256" key="3">
    <source>
        <dbReference type="ARBA" id="ARBA00022475"/>
    </source>
</evidence>
<dbReference type="EMBL" id="JBGEWD010000011">
    <property type="protein sequence ID" value="MEY8000937.1"/>
    <property type="molecule type" value="Genomic_DNA"/>
</dbReference>
<feature type="transmembrane region" description="Helical" evidence="7">
    <location>
        <begin position="6"/>
        <end position="26"/>
    </location>
</feature>
<keyword evidence="5 7" id="KW-1133">Transmembrane helix</keyword>
<feature type="transmembrane region" description="Helical" evidence="7">
    <location>
        <begin position="295"/>
        <end position="318"/>
    </location>
</feature>
<feature type="transmembrane region" description="Helical" evidence="7">
    <location>
        <begin position="131"/>
        <end position="150"/>
    </location>
</feature>
<evidence type="ECO:0000256" key="7">
    <source>
        <dbReference type="SAM" id="Phobius"/>
    </source>
</evidence>
<evidence type="ECO:0000256" key="4">
    <source>
        <dbReference type="ARBA" id="ARBA00022692"/>
    </source>
</evidence>
<keyword evidence="9" id="KW-1185">Reference proteome</keyword>
<dbReference type="PANTHER" id="PTHR36838">
    <property type="entry name" value="AUXIN EFFLUX CARRIER FAMILY PROTEIN"/>
    <property type="match status" value="1"/>
</dbReference>